<accession>A0A7W4SND7</accession>
<proteinExistence type="predicted"/>
<dbReference type="EMBL" id="JACIGW010000001">
    <property type="protein sequence ID" value="MBB4347067.1"/>
    <property type="molecule type" value="Genomic_DNA"/>
</dbReference>
<organism evidence="4 7">
    <name type="scientific">Aliirhizobium cellulosilyticum</name>
    <dbReference type="NCBI Taxonomy" id="393664"/>
    <lineage>
        <taxon>Bacteria</taxon>
        <taxon>Pseudomonadati</taxon>
        <taxon>Pseudomonadota</taxon>
        <taxon>Alphaproteobacteria</taxon>
        <taxon>Hyphomicrobiales</taxon>
        <taxon>Rhizobiaceae</taxon>
        <taxon>Aliirhizobium</taxon>
    </lineage>
</organism>
<evidence type="ECO:0000313" key="7">
    <source>
        <dbReference type="Proteomes" id="UP000576087"/>
    </source>
</evidence>
<reference evidence="5 6" key="1">
    <citation type="submission" date="2020-08" db="EMBL/GenBank/DDBJ databases">
        <title>Genomic Encyclopedia of Type Strains, Phase IV (KMG-V): Genome sequencing to study the core and pangenomes of soil and plant-associated prokaryotes.</title>
        <authorList>
            <person name="Whitman W."/>
        </authorList>
    </citation>
    <scope>NUCLEOTIDE SEQUENCE [LARGE SCALE GENOMIC DNA]</scope>
    <source>
        <strain evidence="3 6">SEMIA 444</strain>
        <strain evidence="2 5">SEMIA 448</strain>
        <strain evidence="4 7">SEMIA 452</strain>
    </source>
</reference>
<feature type="compositionally biased region" description="Polar residues" evidence="1">
    <location>
        <begin position="1"/>
        <end position="10"/>
    </location>
</feature>
<dbReference type="Proteomes" id="UP000576087">
    <property type="component" value="Unassembled WGS sequence"/>
</dbReference>
<gene>
    <name evidence="3" type="ORF">GGE31_001010</name>
    <name evidence="2" type="ORF">GGE33_000775</name>
    <name evidence="4" type="ORF">GGE35_001009</name>
</gene>
<name>A0A7W4SND7_9HYPH</name>
<dbReference type="EMBL" id="JACIHM010000001">
    <property type="protein sequence ID" value="MBB4445227.1"/>
    <property type="molecule type" value="Genomic_DNA"/>
</dbReference>
<dbReference type="RefSeq" id="WP_148145706.1">
    <property type="nucleotide sequence ID" value="NZ_JACIGW010000001.1"/>
</dbReference>
<feature type="region of interest" description="Disordered" evidence="1">
    <location>
        <begin position="1"/>
        <end position="22"/>
    </location>
</feature>
<dbReference type="AlphaFoldDB" id="A0A7W4SND7"/>
<protein>
    <submittedName>
        <fullName evidence="4">Uncharacterized protein</fullName>
    </submittedName>
</protein>
<evidence type="ECO:0000256" key="1">
    <source>
        <dbReference type="SAM" id="MobiDB-lite"/>
    </source>
</evidence>
<dbReference type="Proteomes" id="UP000524535">
    <property type="component" value="Unassembled WGS sequence"/>
</dbReference>
<evidence type="ECO:0000313" key="3">
    <source>
        <dbReference type="EMBL" id="MBB4410539.1"/>
    </source>
</evidence>
<comment type="caution">
    <text evidence="4">The sequence shown here is derived from an EMBL/GenBank/DDBJ whole genome shotgun (WGS) entry which is preliminary data.</text>
</comment>
<evidence type="ECO:0000313" key="6">
    <source>
        <dbReference type="Proteomes" id="UP000524535"/>
    </source>
</evidence>
<dbReference type="Proteomes" id="UP000520770">
    <property type="component" value="Unassembled WGS sequence"/>
</dbReference>
<evidence type="ECO:0000313" key="2">
    <source>
        <dbReference type="EMBL" id="MBB4347067.1"/>
    </source>
</evidence>
<dbReference type="EMBL" id="JACIGY010000001">
    <property type="protein sequence ID" value="MBB4410539.1"/>
    <property type="molecule type" value="Genomic_DNA"/>
</dbReference>
<evidence type="ECO:0000313" key="5">
    <source>
        <dbReference type="Proteomes" id="UP000520770"/>
    </source>
</evidence>
<evidence type="ECO:0000313" key="4">
    <source>
        <dbReference type="EMBL" id="MBB4445227.1"/>
    </source>
</evidence>
<sequence length="84" mass="9482">MPSANANSLPVTEAPPSFSRPAFPQRLRMHLAGFIRRLLRANSRVAPTLPEELHGDIGFQPPLPERGEAFWQDRRRSIGRDLPL</sequence>
<keyword evidence="6" id="KW-1185">Reference proteome</keyword>
<feature type="region of interest" description="Disordered" evidence="1">
    <location>
        <begin position="52"/>
        <end position="71"/>
    </location>
</feature>